<gene>
    <name evidence="1" type="ORF">SAMN04515668_4731</name>
</gene>
<organism evidence="1 2">
    <name type="scientific">Hymenobacter arizonensis</name>
    <name type="common">Siccationidurans arizonensis</name>
    <dbReference type="NCBI Taxonomy" id="1227077"/>
    <lineage>
        <taxon>Bacteria</taxon>
        <taxon>Pseudomonadati</taxon>
        <taxon>Bacteroidota</taxon>
        <taxon>Cytophagia</taxon>
        <taxon>Cytophagales</taxon>
        <taxon>Hymenobacteraceae</taxon>
        <taxon>Hymenobacter</taxon>
    </lineage>
</organism>
<evidence type="ECO:0000313" key="2">
    <source>
        <dbReference type="Proteomes" id="UP000199029"/>
    </source>
</evidence>
<keyword evidence="2" id="KW-1185">Reference proteome</keyword>
<reference evidence="2" key="1">
    <citation type="submission" date="2016-10" db="EMBL/GenBank/DDBJ databases">
        <authorList>
            <person name="Varghese N."/>
            <person name="Submissions S."/>
        </authorList>
    </citation>
    <scope>NUCLEOTIDE SEQUENCE [LARGE SCALE GENOMIC DNA]</scope>
    <source>
        <strain evidence="2">OR362-8,ATCC BAA-1266,JCM 13504</strain>
    </source>
</reference>
<accession>A0A1I6BMB8</accession>
<dbReference type="Proteomes" id="UP000199029">
    <property type="component" value="Unassembled WGS sequence"/>
</dbReference>
<proteinExistence type="predicted"/>
<dbReference type="EMBL" id="FOXS01000010">
    <property type="protein sequence ID" value="SFQ82083.1"/>
    <property type="molecule type" value="Genomic_DNA"/>
</dbReference>
<sequence length="30" mass="3161">MPIGLIQRAEAFPSPTMAAAGKYGCYITVC</sequence>
<name>A0A1I6BMB8_HYMAR</name>
<evidence type="ECO:0000313" key="1">
    <source>
        <dbReference type="EMBL" id="SFQ82083.1"/>
    </source>
</evidence>
<dbReference type="AlphaFoldDB" id="A0A1I6BMB8"/>
<protein>
    <submittedName>
        <fullName evidence="1">Uncharacterized protein</fullName>
    </submittedName>
</protein>